<dbReference type="OrthoDB" id="825882at2"/>
<dbReference type="Proteomes" id="UP000032049">
    <property type="component" value="Unassembled WGS sequence"/>
</dbReference>
<dbReference type="STRING" id="1503925.TH53_25105"/>
<accession>A0A0D0EZ51</accession>
<proteinExistence type="predicted"/>
<gene>
    <name evidence="1" type="ORF">TH53_25105</name>
</gene>
<dbReference type="AlphaFoldDB" id="A0A0D0EZ51"/>
<keyword evidence="2" id="KW-1185">Reference proteome</keyword>
<comment type="caution">
    <text evidence="1">The sequence shown here is derived from an EMBL/GenBank/DDBJ whole genome shotgun (WGS) entry which is preliminary data.</text>
</comment>
<name>A0A0D0EZ51_9SPHI</name>
<dbReference type="EMBL" id="JXRA01000148">
    <property type="protein sequence ID" value="KIO74663.1"/>
    <property type="molecule type" value="Genomic_DNA"/>
</dbReference>
<dbReference type="RefSeq" id="WP_041886997.1">
    <property type="nucleotide sequence ID" value="NZ_CP157278.1"/>
</dbReference>
<sequence length="129" mass="14595">MQSSVKLKVSSGLAILSDLSISLNLKDKTIKEQLTHIIAKDADQIAYMLQAYHPREKVSRAEVVPDSIDLSNPEIIRLKIQYVLEEFSACSAIDTLNKERMTLTIFIDQLTGELELKGEYWPERDADSL</sequence>
<evidence type="ECO:0000313" key="2">
    <source>
        <dbReference type="Proteomes" id="UP000032049"/>
    </source>
</evidence>
<reference evidence="1 2" key="1">
    <citation type="submission" date="2015-01" db="EMBL/GenBank/DDBJ databases">
        <title>Draft genome sequence of Pedobacter sp. NL19 isolated from sludge of an effluent treatment pond in an abandoned uranium mine.</title>
        <authorList>
            <person name="Santos T."/>
            <person name="Caetano T."/>
            <person name="Covas C."/>
            <person name="Cruz A."/>
            <person name="Mendo S."/>
        </authorList>
    </citation>
    <scope>NUCLEOTIDE SEQUENCE [LARGE SCALE GENOMIC DNA]</scope>
    <source>
        <strain evidence="1 2">NL19</strain>
    </source>
</reference>
<organism evidence="1 2">
    <name type="scientific">Pedobacter lusitanus</name>
    <dbReference type="NCBI Taxonomy" id="1503925"/>
    <lineage>
        <taxon>Bacteria</taxon>
        <taxon>Pseudomonadati</taxon>
        <taxon>Bacteroidota</taxon>
        <taxon>Sphingobacteriia</taxon>
        <taxon>Sphingobacteriales</taxon>
        <taxon>Sphingobacteriaceae</taxon>
        <taxon>Pedobacter</taxon>
    </lineage>
</organism>
<protein>
    <submittedName>
        <fullName evidence="1">Contig148, whole genome shotgun sequence</fullName>
    </submittedName>
</protein>
<evidence type="ECO:0000313" key="1">
    <source>
        <dbReference type="EMBL" id="KIO74663.1"/>
    </source>
</evidence>